<dbReference type="Proteomes" id="UP001324634">
    <property type="component" value="Chromosome"/>
</dbReference>
<evidence type="ECO:0000256" key="7">
    <source>
        <dbReference type="ARBA" id="ARBA00023196"/>
    </source>
</evidence>
<evidence type="ECO:0000313" key="13">
    <source>
        <dbReference type="EMBL" id="WPU65384.1"/>
    </source>
</evidence>
<keyword evidence="9" id="KW-1003">Cell membrane</keyword>
<name>A0AAX4HPZ2_9BACT</name>
<dbReference type="GO" id="GO:0005886">
    <property type="term" value="C:plasma membrane"/>
    <property type="evidence" value="ECO:0007669"/>
    <property type="project" value="UniProtKB-SubCell"/>
</dbReference>
<dbReference type="GO" id="GO:0046933">
    <property type="term" value="F:proton-transporting ATP synthase activity, rotational mechanism"/>
    <property type="evidence" value="ECO:0007669"/>
    <property type="project" value="UniProtKB-UniRule"/>
</dbReference>
<evidence type="ECO:0000313" key="14">
    <source>
        <dbReference type="Proteomes" id="UP001324634"/>
    </source>
</evidence>
<sequence length="137" mass="15328">MASAFKLNLFTPKGVVIKDLECNDITIPTVRGEINILPEHTHILTELSTGILTAKTPMGTRHFSVTAGLCRVLKDTVTILSFTSERAEDIDLERAKSAKAKAHDRLSGKETLTDVDLIKFRRKMERAELRLRLANLK</sequence>
<evidence type="ECO:0000256" key="4">
    <source>
        <dbReference type="ARBA" id="ARBA00022448"/>
    </source>
</evidence>
<dbReference type="InterPro" id="IPR036771">
    <property type="entry name" value="ATPsynth_dsu/esu_N"/>
</dbReference>
<evidence type="ECO:0000256" key="5">
    <source>
        <dbReference type="ARBA" id="ARBA00023065"/>
    </source>
</evidence>
<dbReference type="InterPro" id="IPR020546">
    <property type="entry name" value="ATP_synth_F1_dsu/esu_N"/>
</dbReference>
<evidence type="ECO:0000256" key="9">
    <source>
        <dbReference type="HAMAP-Rule" id="MF_00530"/>
    </source>
</evidence>
<dbReference type="NCBIfam" id="TIGR01216">
    <property type="entry name" value="ATP_synt_epsi"/>
    <property type="match status" value="1"/>
</dbReference>
<dbReference type="CDD" id="cd12152">
    <property type="entry name" value="F1-ATPase_delta"/>
    <property type="match status" value="1"/>
</dbReference>
<evidence type="ECO:0000259" key="12">
    <source>
        <dbReference type="Pfam" id="PF02823"/>
    </source>
</evidence>
<dbReference type="KEGG" id="psti:SOO65_01335"/>
<keyword evidence="9" id="KW-0375">Hydrogen ion transport</keyword>
<keyword evidence="7 9" id="KW-0139">CF(1)</keyword>
<dbReference type="AlphaFoldDB" id="A0AAX4HPZ2"/>
<keyword evidence="14" id="KW-1185">Reference proteome</keyword>
<dbReference type="SUPFAM" id="SSF51344">
    <property type="entry name" value="Epsilon subunit of F1F0-ATP synthase N-terminal domain"/>
    <property type="match status" value="1"/>
</dbReference>
<evidence type="ECO:0000256" key="1">
    <source>
        <dbReference type="ARBA" id="ARBA00003543"/>
    </source>
</evidence>
<dbReference type="GO" id="GO:0045259">
    <property type="term" value="C:proton-transporting ATP synthase complex"/>
    <property type="evidence" value="ECO:0007669"/>
    <property type="project" value="UniProtKB-KW"/>
</dbReference>
<dbReference type="PANTHER" id="PTHR13822">
    <property type="entry name" value="ATP SYNTHASE DELTA/EPSILON CHAIN"/>
    <property type="match status" value="1"/>
</dbReference>
<evidence type="ECO:0000256" key="2">
    <source>
        <dbReference type="ARBA" id="ARBA00004184"/>
    </source>
</evidence>
<feature type="domain" description="ATP synthase epsilon subunit C-terminal" evidence="11">
    <location>
        <begin position="88"/>
        <end position="134"/>
    </location>
</feature>
<comment type="function">
    <text evidence="1 9">Produces ATP from ADP in the presence of a proton gradient across the membrane.</text>
</comment>
<gene>
    <name evidence="9 13" type="primary">atpC</name>
    <name evidence="13" type="ORF">SOO65_01335</name>
</gene>
<evidence type="ECO:0000256" key="8">
    <source>
        <dbReference type="ARBA" id="ARBA00023310"/>
    </source>
</evidence>
<dbReference type="PANTHER" id="PTHR13822:SF10">
    <property type="entry name" value="ATP SYNTHASE EPSILON CHAIN, CHLOROPLASTIC"/>
    <property type="match status" value="1"/>
</dbReference>
<dbReference type="Pfam" id="PF00401">
    <property type="entry name" value="ATP-synt_DE"/>
    <property type="match status" value="1"/>
</dbReference>
<evidence type="ECO:0000256" key="3">
    <source>
        <dbReference type="ARBA" id="ARBA00005712"/>
    </source>
</evidence>
<dbReference type="GO" id="GO:0012505">
    <property type="term" value="C:endomembrane system"/>
    <property type="evidence" value="ECO:0007669"/>
    <property type="project" value="UniProtKB-SubCell"/>
</dbReference>
<dbReference type="InterPro" id="IPR020547">
    <property type="entry name" value="ATP_synth_F1_esu_C"/>
</dbReference>
<evidence type="ECO:0000259" key="11">
    <source>
        <dbReference type="Pfam" id="PF00401"/>
    </source>
</evidence>
<dbReference type="Gene3D" id="1.20.5.440">
    <property type="entry name" value="ATP synthase delta/epsilon subunit, C-terminal domain"/>
    <property type="match status" value="1"/>
</dbReference>
<dbReference type="GO" id="GO:0005524">
    <property type="term" value="F:ATP binding"/>
    <property type="evidence" value="ECO:0007669"/>
    <property type="project" value="UniProtKB-UniRule"/>
</dbReference>
<keyword evidence="5 9" id="KW-0406">Ion transport</keyword>
<comment type="subunit">
    <text evidence="9 10">F-type ATPases have 2 components, CF(1) - the catalytic core - and CF(0) - the membrane proton channel. CF(1) has five subunits: alpha(3), beta(3), gamma(1), delta(1), epsilon(1). CF(0) has three main subunits: a, b and c.</text>
</comment>
<proteinExistence type="inferred from homology"/>
<feature type="domain" description="ATP synthase F1 complex delta/epsilon subunit N-terminal" evidence="12">
    <location>
        <begin position="5"/>
        <end position="80"/>
    </location>
</feature>
<dbReference type="InterPro" id="IPR001469">
    <property type="entry name" value="ATP_synth_F1_dsu/esu"/>
</dbReference>
<dbReference type="RefSeq" id="WP_321395748.1">
    <property type="nucleotide sequence ID" value="NZ_CP139487.1"/>
</dbReference>
<dbReference type="Gene3D" id="2.60.15.10">
    <property type="entry name" value="F0F1 ATP synthase delta/epsilon subunit, N-terminal"/>
    <property type="match status" value="1"/>
</dbReference>
<keyword evidence="6 9" id="KW-0472">Membrane</keyword>
<evidence type="ECO:0000256" key="6">
    <source>
        <dbReference type="ARBA" id="ARBA00023136"/>
    </source>
</evidence>
<organism evidence="13 14">
    <name type="scientific">Peredibacter starrii</name>
    <dbReference type="NCBI Taxonomy" id="28202"/>
    <lineage>
        <taxon>Bacteria</taxon>
        <taxon>Pseudomonadati</taxon>
        <taxon>Bdellovibrionota</taxon>
        <taxon>Bacteriovoracia</taxon>
        <taxon>Bacteriovoracales</taxon>
        <taxon>Bacteriovoracaceae</taxon>
        <taxon>Peredibacter</taxon>
    </lineage>
</organism>
<dbReference type="HAMAP" id="MF_00530">
    <property type="entry name" value="ATP_synth_epsil_bac"/>
    <property type="match status" value="1"/>
</dbReference>
<evidence type="ECO:0000256" key="10">
    <source>
        <dbReference type="RuleBase" id="RU003656"/>
    </source>
</evidence>
<comment type="similarity">
    <text evidence="3 9 10">Belongs to the ATPase epsilon chain family.</text>
</comment>
<keyword evidence="4 9" id="KW-0813">Transport</keyword>
<dbReference type="EMBL" id="CP139487">
    <property type="protein sequence ID" value="WPU65384.1"/>
    <property type="molecule type" value="Genomic_DNA"/>
</dbReference>
<keyword evidence="8 9" id="KW-0066">ATP synthesis</keyword>
<comment type="subcellular location">
    <subcellularLocation>
        <location evidence="9">Cell membrane</location>
        <topology evidence="9">Peripheral membrane protein</topology>
    </subcellularLocation>
    <subcellularLocation>
        <location evidence="2">Endomembrane system</location>
        <topology evidence="2">Peripheral membrane protein</topology>
    </subcellularLocation>
</comment>
<protein>
    <recommendedName>
        <fullName evidence="9">ATP synthase epsilon chain</fullName>
    </recommendedName>
    <alternativeName>
        <fullName evidence="9">ATP synthase F1 sector epsilon subunit</fullName>
    </alternativeName>
    <alternativeName>
        <fullName evidence="9">F-ATPase epsilon subunit</fullName>
    </alternativeName>
</protein>
<accession>A0AAX4HPZ2</accession>
<dbReference type="Pfam" id="PF02823">
    <property type="entry name" value="ATP-synt_DE_N"/>
    <property type="match status" value="1"/>
</dbReference>
<reference evidence="13 14" key="1">
    <citation type="submission" date="2023-11" db="EMBL/GenBank/DDBJ databases">
        <title>Peredibacter starrii A3.12.</title>
        <authorList>
            <person name="Mitchell R.J."/>
        </authorList>
    </citation>
    <scope>NUCLEOTIDE SEQUENCE [LARGE SCALE GENOMIC DNA]</scope>
    <source>
        <strain evidence="13 14">A3.12</strain>
    </source>
</reference>